<proteinExistence type="predicted"/>
<gene>
    <name evidence="1" type="ORF">HGRIS_013947</name>
</gene>
<sequence length="160" mass="17531">MEAEYLQTNVLRCTVPVSVDVLAYDMMVRAGCKREVAVKLYENSWSHVESGILFVNSYVSVKADNIHKYKEAVVGGHHPLPYPASDGGADWSPFRRERHVSGTFHATAGPPPTFISEGASRLTPSARATLRIATTETESSAVTYSELDRTGSSDLRTEVL</sequence>
<comment type="caution">
    <text evidence="1">The sequence shown here is derived from an EMBL/GenBank/DDBJ whole genome shotgun (WGS) entry which is preliminary data.</text>
</comment>
<protein>
    <submittedName>
        <fullName evidence="1">Uncharacterized protein</fullName>
    </submittedName>
</protein>
<dbReference type="EMBL" id="JASNQZ010000003">
    <property type="protein sequence ID" value="KAL0958607.1"/>
    <property type="molecule type" value="Genomic_DNA"/>
</dbReference>
<organism evidence="1 2">
    <name type="scientific">Hohenbuehelia grisea</name>
    <dbReference type="NCBI Taxonomy" id="104357"/>
    <lineage>
        <taxon>Eukaryota</taxon>
        <taxon>Fungi</taxon>
        <taxon>Dikarya</taxon>
        <taxon>Basidiomycota</taxon>
        <taxon>Agaricomycotina</taxon>
        <taxon>Agaricomycetes</taxon>
        <taxon>Agaricomycetidae</taxon>
        <taxon>Agaricales</taxon>
        <taxon>Pleurotineae</taxon>
        <taxon>Pleurotaceae</taxon>
        <taxon>Hohenbuehelia</taxon>
    </lineage>
</organism>
<keyword evidence="2" id="KW-1185">Reference proteome</keyword>
<reference evidence="2" key="1">
    <citation type="submission" date="2024-06" db="EMBL/GenBank/DDBJ databases">
        <title>Multi-omics analyses provide insights into the biosynthesis of the anticancer antibiotic pleurotin in Hohenbuehelia grisea.</title>
        <authorList>
            <person name="Weaver J.A."/>
            <person name="Alberti F."/>
        </authorList>
    </citation>
    <scope>NUCLEOTIDE SEQUENCE [LARGE SCALE GENOMIC DNA]</scope>
    <source>
        <strain evidence="2">T-177</strain>
    </source>
</reference>
<dbReference type="Proteomes" id="UP001556367">
    <property type="component" value="Unassembled WGS sequence"/>
</dbReference>
<name>A0ABR3JU04_9AGAR</name>
<accession>A0ABR3JU04</accession>
<evidence type="ECO:0000313" key="2">
    <source>
        <dbReference type="Proteomes" id="UP001556367"/>
    </source>
</evidence>
<evidence type="ECO:0000313" key="1">
    <source>
        <dbReference type="EMBL" id="KAL0958607.1"/>
    </source>
</evidence>